<accession>A0AAV4PGT3</accession>
<proteinExistence type="predicted"/>
<dbReference type="EMBL" id="BPLR01004616">
    <property type="protein sequence ID" value="GIX96178.1"/>
    <property type="molecule type" value="Genomic_DNA"/>
</dbReference>
<name>A0AAV4PGT3_CAEEX</name>
<reference evidence="1 2" key="1">
    <citation type="submission" date="2021-06" db="EMBL/GenBank/DDBJ databases">
        <title>Caerostris extrusa draft genome.</title>
        <authorList>
            <person name="Kono N."/>
            <person name="Arakawa K."/>
        </authorList>
    </citation>
    <scope>NUCLEOTIDE SEQUENCE [LARGE SCALE GENOMIC DNA]</scope>
</reference>
<sequence length="84" mass="9576">MAKGLNWPRLRNDSRPQLSQAMRKLNRKLLWRKHEGALAARILAEGESAQKPSEKGGTIAEEKEASAVPLKNLVNRVFRSDWRL</sequence>
<comment type="caution">
    <text evidence="1">The sequence shown here is derived from an EMBL/GenBank/DDBJ whole genome shotgun (WGS) entry which is preliminary data.</text>
</comment>
<dbReference type="AlphaFoldDB" id="A0AAV4PGT3"/>
<keyword evidence="2" id="KW-1185">Reference proteome</keyword>
<organism evidence="1 2">
    <name type="scientific">Caerostris extrusa</name>
    <name type="common">Bark spider</name>
    <name type="synonym">Caerostris bankana</name>
    <dbReference type="NCBI Taxonomy" id="172846"/>
    <lineage>
        <taxon>Eukaryota</taxon>
        <taxon>Metazoa</taxon>
        <taxon>Ecdysozoa</taxon>
        <taxon>Arthropoda</taxon>
        <taxon>Chelicerata</taxon>
        <taxon>Arachnida</taxon>
        <taxon>Araneae</taxon>
        <taxon>Araneomorphae</taxon>
        <taxon>Entelegynae</taxon>
        <taxon>Araneoidea</taxon>
        <taxon>Araneidae</taxon>
        <taxon>Caerostris</taxon>
    </lineage>
</organism>
<gene>
    <name evidence="1" type="ORF">CEXT_585421</name>
</gene>
<protein>
    <submittedName>
        <fullName evidence="1">Uncharacterized protein</fullName>
    </submittedName>
</protein>
<evidence type="ECO:0000313" key="2">
    <source>
        <dbReference type="Proteomes" id="UP001054945"/>
    </source>
</evidence>
<evidence type="ECO:0000313" key="1">
    <source>
        <dbReference type="EMBL" id="GIX96178.1"/>
    </source>
</evidence>
<dbReference type="Proteomes" id="UP001054945">
    <property type="component" value="Unassembled WGS sequence"/>
</dbReference>